<proteinExistence type="predicted"/>
<comment type="caution">
    <text evidence="3">The sequence shown here is derived from an EMBL/GenBank/DDBJ whole genome shotgun (WGS) entry which is preliminary data.</text>
</comment>
<sequence length="220" mass="25286">MFKKVLVAEDIKMINEGVKIALTDFGITHIDFVQYCDDAFLKLKKANLENQAFDLLITDLNFKKDFRKQNLKNGTDLLRAIQKEDFSIKTIAFSIEDRTEKVKQLFDSYKIDAYVCKGRQDIQDLKKAITQVYQNKIYLSPSVDAALNQESLQVQSFDLELLMLVEKGYSHHEISTLLKKRNLKPNSVSAIEKRLNSLKIHFKAKNTINLIAKAKDLGII</sequence>
<evidence type="ECO:0000313" key="3">
    <source>
        <dbReference type="EMBL" id="TQD39023.1"/>
    </source>
</evidence>
<dbReference type="InterPro" id="IPR011006">
    <property type="entry name" value="CheY-like_superfamily"/>
</dbReference>
<dbReference type="EMBL" id="VIAR01000005">
    <property type="protein sequence ID" value="TQD39023.1"/>
    <property type="molecule type" value="Genomic_DNA"/>
</dbReference>
<dbReference type="Gene3D" id="3.40.50.2300">
    <property type="match status" value="1"/>
</dbReference>
<feature type="domain" description="Response regulatory" evidence="2">
    <location>
        <begin position="4"/>
        <end position="132"/>
    </location>
</feature>
<dbReference type="InterPro" id="IPR001789">
    <property type="entry name" value="Sig_transdc_resp-reg_receiver"/>
</dbReference>
<dbReference type="Pfam" id="PF00072">
    <property type="entry name" value="Response_reg"/>
    <property type="match status" value="1"/>
</dbReference>
<dbReference type="PROSITE" id="PS50110">
    <property type="entry name" value="RESPONSE_REGULATORY"/>
    <property type="match status" value="1"/>
</dbReference>
<accession>A0A507ZR69</accession>
<name>A0A507ZR69_9FLAO</name>
<feature type="modified residue" description="4-aspartylphosphate" evidence="1">
    <location>
        <position position="59"/>
    </location>
</feature>
<dbReference type="Proteomes" id="UP000317169">
    <property type="component" value="Unassembled WGS sequence"/>
</dbReference>
<evidence type="ECO:0000313" key="4">
    <source>
        <dbReference type="Proteomes" id="UP000317169"/>
    </source>
</evidence>
<dbReference type="SUPFAM" id="SSF52172">
    <property type="entry name" value="CheY-like"/>
    <property type="match status" value="1"/>
</dbReference>
<keyword evidence="4" id="KW-1185">Reference proteome</keyword>
<dbReference type="RefSeq" id="WP_141421471.1">
    <property type="nucleotide sequence ID" value="NZ_VIAR01000005.1"/>
</dbReference>
<dbReference type="GO" id="GO:0000160">
    <property type="term" value="P:phosphorelay signal transduction system"/>
    <property type="evidence" value="ECO:0007669"/>
    <property type="project" value="InterPro"/>
</dbReference>
<dbReference type="OrthoDB" id="659223at2"/>
<evidence type="ECO:0000256" key="1">
    <source>
        <dbReference type="PROSITE-ProRule" id="PRU00169"/>
    </source>
</evidence>
<keyword evidence="1" id="KW-0597">Phosphoprotein</keyword>
<organism evidence="3 4">
    <name type="scientific">Haloflavibacter putidus</name>
    <dbReference type="NCBI Taxonomy" id="2576776"/>
    <lineage>
        <taxon>Bacteria</taxon>
        <taxon>Pseudomonadati</taxon>
        <taxon>Bacteroidota</taxon>
        <taxon>Flavobacteriia</taxon>
        <taxon>Flavobacteriales</taxon>
        <taxon>Flavobacteriaceae</taxon>
        <taxon>Haloflavibacter</taxon>
    </lineage>
</organism>
<reference evidence="3 4" key="1">
    <citation type="submission" date="2019-06" db="EMBL/GenBank/DDBJ databases">
        <title>Flavibacter putida gen. nov., sp. nov., a novel marine bacterium of the family Flavobacteriaceae isolated from coastal seawater.</title>
        <authorList>
            <person name="Feng X."/>
        </authorList>
    </citation>
    <scope>NUCLEOTIDE SEQUENCE [LARGE SCALE GENOMIC DNA]</scope>
    <source>
        <strain evidence="3 4">PLHSN227</strain>
    </source>
</reference>
<gene>
    <name evidence="3" type="ORF">FKR84_06390</name>
</gene>
<protein>
    <submittedName>
        <fullName evidence="3">Response regulator transcription factor</fullName>
    </submittedName>
</protein>
<dbReference type="AlphaFoldDB" id="A0A507ZR69"/>
<dbReference type="SMART" id="SM00448">
    <property type="entry name" value="REC"/>
    <property type="match status" value="1"/>
</dbReference>
<evidence type="ECO:0000259" key="2">
    <source>
        <dbReference type="PROSITE" id="PS50110"/>
    </source>
</evidence>